<organism evidence="1 2">
    <name type="scientific">Bacillus salitolerans</name>
    <dbReference type="NCBI Taxonomy" id="1437434"/>
    <lineage>
        <taxon>Bacteria</taxon>
        <taxon>Bacillati</taxon>
        <taxon>Bacillota</taxon>
        <taxon>Bacilli</taxon>
        <taxon>Bacillales</taxon>
        <taxon>Bacillaceae</taxon>
        <taxon>Bacillus</taxon>
    </lineage>
</organism>
<proteinExistence type="predicted"/>
<reference evidence="2" key="1">
    <citation type="journal article" date="2019" name="Int. J. Syst. Evol. Microbiol.">
        <title>The Global Catalogue of Microorganisms (GCM) 10K type strain sequencing project: providing services to taxonomists for standard genome sequencing and annotation.</title>
        <authorList>
            <consortium name="The Broad Institute Genomics Platform"/>
            <consortium name="The Broad Institute Genome Sequencing Center for Infectious Disease"/>
            <person name="Wu L."/>
            <person name="Ma J."/>
        </authorList>
    </citation>
    <scope>NUCLEOTIDE SEQUENCE [LARGE SCALE GENOMIC DNA]</scope>
    <source>
        <strain evidence="2">CCUG 49339</strain>
    </source>
</reference>
<dbReference type="Proteomes" id="UP001597214">
    <property type="component" value="Unassembled WGS sequence"/>
</dbReference>
<dbReference type="RefSeq" id="WP_377928379.1">
    <property type="nucleotide sequence ID" value="NZ_JBHUEM010000018.1"/>
</dbReference>
<gene>
    <name evidence="1" type="ORF">ACFSCX_11505</name>
</gene>
<accession>A0ABW4LQ64</accession>
<keyword evidence="2" id="KW-1185">Reference proteome</keyword>
<comment type="caution">
    <text evidence="1">The sequence shown here is derived from an EMBL/GenBank/DDBJ whole genome shotgun (WGS) entry which is preliminary data.</text>
</comment>
<protein>
    <recommendedName>
        <fullName evidence="3">Lipoprotein</fullName>
    </recommendedName>
</protein>
<evidence type="ECO:0000313" key="1">
    <source>
        <dbReference type="EMBL" id="MFD1737177.1"/>
    </source>
</evidence>
<name>A0ABW4LQ64_9BACI</name>
<dbReference type="EMBL" id="JBHUEM010000018">
    <property type="protein sequence ID" value="MFD1737177.1"/>
    <property type="molecule type" value="Genomic_DNA"/>
</dbReference>
<evidence type="ECO:0008006" key="3">
    <source>
        <dbReference type="Google" id="ProtNLM"/>
    </source>
</evidence>
<evidence type="ECO:0000313" key="2">
    <source>
        <dbReference type="Proteomes" id="UP001597214"/>
    </source>
</evidence>
<sequence>MYWFLRIILVVTITLIINGCNINDDKIVYKKQNQGNAQKKNDNVELILSEKTFPSNYDDVVFQRKEVPLHGYIVLKVTDKLNYINTSNLFKFNQEIAEVNFEDHHVFFIGVTESGSCPYLFEEINISIKRKNMYFELYEHDIPCTADATPRTFVFKVDKDVSDQINNVIIRQSKVETTIPLKE</sequence>